<feature type="chain" id="PRO_5042522440" evidence="1">
    <location>
        <begin position="23"/>
        <end position="432"/>
    </location>
</feature>
<dbReference type="Pfam" id="PF26146">
    <property type="entry name" value="PI-PLC_X"/>
    <property type="match status" value="1"/>
</dbReference>
<dbReference type="AlphaFoldDB" id="A0AAJ0F4I4"/>
<dbReference type="PROSITE" id="PS51257">
    <property type="entry name" value="PROKAR_LIPOPROTEIN"/>
    <property type="match status" value="1"/>
</dbReference>
<reference evidence="2" key="1">
    <citation type="submission" date="2023-06" db="EMBL/GenBank/DDBJ databases">
        <title>Genome-scale phylogeny and comparative genomics of the fungal order Sordariales.</title>
        <authorList>
            <consortium name="Lawrence Berkeley National Laboratory"/>
            <person name="Hensen N."/>
            <person name="Bonometti L."/>
            <person name="Westerberg I."/>
            <person name="Brannstrom I.O."/>
            <person name="Guillou S."/>
            <person name="Cros-Aarteil S."/>
            <person name="Calhoun S."/>
            <person name="Haridas S."/>
            <person name="Kuo A."/>
            <person name="Mondo S."/>
            <person name="Pangilinan J."/>
            <person name="Riley R."/>
            <person name="Labutti K."/>
            <person name="Andreopoulos B."/>
            <person name="Lipzen A."/>
            <person name="Chen C."/>
            <person name="Yanf M."/>
            <person name="Daum C."/>
            <person name="Ng V."/>
            <person name="Clum A."/>
            <person name="Steindorff A."/>
            <person name="Ohm R."/>
            <person name="Martin F."/>
            <person name="Silar P."/>
            <person name="Natvig D."/>
            <person name="Lalanne C."/>
            <person name="Gautier V."/>
            <person name="Ament-Velasquez S.L."/>
            <person name="Kruys A."/>
            <person name="Hutchinson M.I."/>
            <person name="Powell A.J."/>
            <person name="Barry K."/>
            <person name="Miller A.N."/>
            <person name="Grigoriev I.V."/>
            <person name="Debuchy R."/>
            <person name="Gladieux P."/>
            <person name="Thoren M.H."/>
            <person name="Johannesson H."/>
        </authorList>
    </citation>
    <scope>NUCLEOTIDE SEQUENCE</scope>
    <source>
        <strain evidence="2">PSN4</strain>
    </source>
</reference>
<sequence>MMLARQFGVLVLLVSSLGSCQDVSISTNDPELTILTGTKATGGTGSPTYQTFSSTITLASTHLSGSSSVGANATSSSTSPTLTFLTGSHPTTLTSNATSSTTVAAPAPTNTRPCNNYPEFCDRKYSNITVVGCHNSPFVRAGSAAANQQLGVVDQLNDGVRFLQAQIQWPANGTVPHFCHTSCDLLDAGPITDWLGTVKDWVAGHPYDVVTILLGNGNYSKPEMYVPFIESTGILQYIYTPPVVPMSRDDWPTLARMILSGQRVVMFLDYEANQTAFPWLLDEFSQMWETPFDPTDQKFPCTVQRPPDLKEEDAKKRLYLMNHNLNVEVSLLGSTVNVPAVSQLNVTNNVTGFGSLGVAAANCRDDWGLPPTVLNVDYYNYGGYPGSVFEVAAKMNNVTYDRACCGGVASGGRRTVVPLSLLVLVLLAVWVV</sequence>
<dbReference type="GO" id="GO:0008081">
    <property type="term" value="F:phosphoric diester hydrolase activity"/>
    <property type="evidence" value="ECO:0007669"/>
    <property type="project" value="InterPro"/>
</dbReference>
<evidence type="ECO:0000313" key="2">
    <source>
        <dbReference type="EMBL" id="KAK1754646.1"/>
    </source>
</evidence>
<keyword evidence="3" id="KW-1185">Reference proteome</keyword>
<accession>A0AAJ0F4I4</accession>
<dbReference type="PANTHER" id="PTHR13593">
    <property type="match status" value="1"/>
</dbReference>
<comment type="caution">
    <text evidence="2">The sequence shown here is derived from an EMBL/GenBank/DDBJ whole genome shotgun (WGS) entry which is preliminary data.</text>
</comment>
<dbReference type="InterPro" id="IPR017946">
    <property type="entry name" value="PLC-like_Pdiesterase_TIM-brl"/>
</dbReference>
<proteinExistence type="predicted"/>
<evidence type="ECO:0000256" key="1">
    <source>
        <dbReference type="SAM" id="SignalP"/>
    </source>
</evidence>
<gene>
    <name evidence="2" type="ORF">QBC47DRAFT_222863</name>
</gene>
<dbReference type="InterPro" id="IPR051057">
    <property type="entry name" value="PI-PLC_domain"/>
</dbReference>
<dbReference type="Proteomes" id="UP001239445">
    <property type="component" value="Unassembled WGS sequence"/>
</dbReference>
<keyword evidence="1" id="KW-0732">Signal</keyword>
<dbReference type="PANTHER" id="PTHR13593:SF140">
    <property type="entry name" value="PLC-LIKE PHOSPHODIESTERASE"/>
    <property type="match status" value="1"/>
</dbReference>
<evidence type="ECO:0000313" key="3">
    <source>
        <dbReference type="Proteomes" id="UP001239445"/>
    </source>
</evidence>
<organism evidence="2 3">
    <name type="scientific">Echria macrotheca</name>
    <dbReference type="NCBI Taxonomy" id="438768"/>
    <lineage>
        <taxon>Eukaryota</taxon>
        <taxon>Fungi</taxon>
        <taxon>Dikarya</taxon>
        <taxon>Ascomycota</taxon>
        <taxon>Pezizomycotina</taxon>
        <taxon>Sordariomycetes</taxon>
        <taxon>Sordariomycetidae</taxon>
        <taxon>Sordariales</taxon>
        <taxon>Schizotheciaceae</taxon>
        <taxon>Echria</taxon>
    </lineage>
</organism>
<name>A0AAJ0F4I4_9PEZI</name>
<feature type="signal peptide" evidence="1">
    <location>
        <begin position="1"/>
        <end position="22"/>
    </location>
</feature>
<dbReference type="EMBL" id="MU839835">
    <property type="protein sequence ID" value="KAK1754646.1"/>
    <property type="molecule type" value="Genomic_DNA"/>
</dbReference>
<dbReference type="Gene3D" id="3.20.20.190">
    <property type="entry name" value="Phosphatidylinositol (PI) phosphodiesterase"/>
    <property type="match status" value="1"/>
</dbReference>
<dbReference type="SUPFAM" id="SSF51695">
    <property type="entry name" value="PLC-like phosphodiesterases"/>
    <property type="match status" value="1"/>
</dbReference>
<protein>
    <submittedName>
        <fullName evidence="2">PI-PLC X domain-containing protein 1</fullName>
    </submittedName>
</protein>
<dbReference type="GO" id="GO:0006629">
    <property type="term" value="P:lipid metabolic process"/>
    <property type="evidence" value="ECO:0007669"/>
    <property type="project" value="InterPro"/>
</dbReference>